<organism evidence="1">
    <name type="scientific">Lotharella globosa</name>
    <dbReference type="NCBI Taxonomy" id="91324"/>
    <lineage>
        <taxon>Eukaryota</taxon>
        <taxon>Sar</taxon>
        <taxon>Rhizaria</taxon>
        <taxon>Cercozoa</taxon>
        <taxon>Chlorarachniophyceae</taxon>
        <taxon>Lotharella</taxon>
    </lineage>
</organism>
<name>A0A7S4DU19_9EUKA</name>
<dbReference type="EMBL" id="HBIV01031349">
    <property type="protein sequence ID" value="CAE0670711.1"/>
    <property type="molecule type" value="Transcribed_RNA"/>
</dbReference>
<sequence>MFHLAFFRKIYVLNSVQSICDSLAIDVYEANARICLEVGDFSEFNQCQSCLRELYITNPRSENKFEFWAYRILYATALEDTKTVLQEQVLPIDYCEQSKDDKSESEVFTLNLERSSMRTQERKMQWCDWLWTLRMLAAPRTTSNFSHF</sequence>
<dbReference type="PANTHER" id="PTHR12436">
    <property type="entry name" value="80 KDA MCM3-ASSOCIATED PROTEIN"/>
    <property type="match status" value="1"/>
</dbReference>
<accession>A0A7S4DU19</accession>
<gene>
    <name evidence="1" type="ORF">LGLO00237_LOCUS22351</name>
</gene>
<dbReference type="Gene3D" id="1.25.40.990">
    <property type="match status" value="1"/>
</dbReference>
<evidence type="ECO:0000313" key="1">
    <source>
        <dbReference type="EMBL" id="CAE0670711.1"/>
    </source>
</evidence>
<proteinExistence type="predicted"/>
<dbReference type="AlphaFoldDB" id="A0A7S4DU19"/>
<dbReference type="InterPro" id="IPR045107">
    <property type="entry name" value="SAC3/GANP/THP3"/>
</dbReference>
<dbReference type="GO" id="GO:0005634">
    <property type="term" value="C:nucleus"/>
    <property type="evidence" value="ECO:0007669"/>
    <property type="project" value="TreeGrafter"/>
</dbReference>
<protein>
    <submittedName>
        <fullName evidence="1">Uncharacterized protein</fullName>
    </submittedName>
</protein>
<dbReference type="PANTHER" id="PTHR12436:SF4">
    <property type="entry name" value="LEUKOCYTE RECEPTOR CLUSTER MEMBER 8"/>
    <property type="match status" value="1"/>
</dbReference>
<reference evidence="1" key="1">
    <citation type="submission" date="2021-01" db="EMBL/GenBank/DDBJ databases">
        <authorList>
            <person name="Corre E."/>
            <person name="Pelletier E."/>
            <person name="Niang G."/>
            <person name="Scheremetjew M."/>
            <person name="Finn R."/>
            <person name="Kale V."/>
            <person name="Holt S."/>
            <person name="Cochrane G."/>
            <person name="Meng A."/>
            <person name="Brown T."/>
            <person name="Cohen L."/>
        </authorList>
    </citation>
    <scope>NUCLEOTIDE SEQUENCE</scope>
    <source>
        <strain evidence="1">CCCM811</strain>
    </source>
</reference>